<reference evidence="2 3" key="1">
    <citation type="journal article" date="2010" name="Genome Biol. Evol.">
        <title>The sequence of a 1.8-mb bacterial linear plasmid reveals a rich evolutionary reservoir of secondary metabolic pathways.</title>
        <authorList>
            <person name="Medema M.H."/>
            <person name="Trefzer A."/>
            <person name="Kovalchuk A."/>
            <person name="van den Berg M."/>
            <person name="Mueller U."/>
            <person name="Heijne W."/>
            <person name="Wu L."/>
            <person name="Alam M.T."/>
            <person name="Ronning C.M."/>
            <person name="Nierman W.C."/>
            <person name="Bovenberg R.A.L."/>
            <person name="Breitling R."/>
            <person name="Takano E."/>
        </authorList>
    </citation>
    <scope>NUCLEOTIDE SEQUENCE [LARGE SCALE GENOMIC DNA]</scope>
    <source>
        <strain evidence="3">ATCC 27064 / DSM 738 / JCM 4710 / NBRC 13307 / NCIMB 12785 / NRRL 3585 / VKM Ac-602</strain>
        <plasmid evidence="2">pSCL4</plasmid>
    </source>
</reference>
<keyword evidence="3" id="KW-1185">Reference proteome</keyword>
<dbReference type="OrthoDB" id="3376706at2"/>
<dbReference type="AlphaFoldDB" id="B5GZM6"/>
<protein>
    <submittedName>
        <fullName evidence="2">Uncharacterized protein</fullName>
    </submittedName>
</protein>
<dbReference type="Proteomes" id="UP000002357">
    <property type="component" value="Plasmid pSCL4"/>
</dbReference>
<dbReference type="InterPro" id="IPR027417">
    <property type="entry name" value="P-loop_NTPase"/>
</dbReference>
<evidence type="ECO:0000313" key="2">
    <source>
        <dbReference type="EMBL" id="EFG03875.2"/>
    </source>
</evidence>
<dbReference type="EMBL" id="CM000914">
    <property type="protein sequence ID" value="EFG03875.2"/>
    <property type="molecule type" value="Genomic_DNA"/>
</dbReference>
<evidence type="ECO:0000313" key="3">
    <source>
        <dbReference type="Proteomes" id="UP000002357"/>
    </source>
</evidence>
<sequence>MPLVPATSGDGVGRGVGRPGRTDRATAPCPTREECPGRRDHDTREEEGMTVSGPGAVPALETGALALEGHRLFVRSGVPGAAGAVEAMLTPPCTSENPAAGEPDWTLHIHPDPAAARYDDAGDLVVHLPYGRCLAVRDTAGGVLRLAARYRPDAPWARIEVDGRARSTRLLVAPGDRVGVRWADWLGRVFFASRLLARGWRMLHASAVELGGRALLFLAGSGGGKSTLAHRAVRELGARFLADDLVLVRPGRPVIGWPTRIALPAALDGVDPAAGRREQRPMDGWFRDRVLFTPAGHRRALGVRTAGPTPPGALIVVEDPGGDGPVTAAPAGPETVTGTLRRAAAVDRQRVYVSDVLGLMGGPRLTDHTTTPPGACLTRGGLPVVRLAVPARALPTAAIWDALAPFVPSVGGHR</sequence>
<geneLocation type="plasmid" evidence="2 3">
    <name>pSCL4</name>
</geneLocation>
<dbReference type="Gene3D" id="3.40.50.300">
    <property type="entry name" value="P-loop containing nucleotide triphosphate hydrolases"/>
    <property type="match status" value="1"/>
</dbReference>
<keyword evidence="2" id="KW-0614">Plasmid</keyword>
<name>B5GZM6_STRCL</name>
<proteinExistence type="predicted"/>
<evidence type="ECO:0000256" key="1">
    <source>
        <dbReference type="SAM" id="MobiDB-lite"/>
    </source>
</evidence>
<feature type="compositionally biased region" description="Basic and acidic residues" evidence="1">
    <location>
        <begin position="31"/>
        <end position="47"/>
    </location>
</feature>
<dbReference type="SUPFAM" id="SSF53795">
    <property type="entry name" value="PEP carboxykinase-like"/>
    <property type="match status" value="1"/>
</dbReference>
<accession>B5GZM6</accession>
<organism evidence="2 3">
    <name type="scientific">Streptomyces clavuligerus</name>
    <dbReference type="NCBI Taxonomy" id="1901"/>
    <lineage>
        <taxon>Bacteria</taxon>
        <taxon>Bacillati</taxon>
        <taxon>Actinomycetota</taxon>
        <taxon>Actinomycetes</taxon>
        <taxon>Kitasatosporales</taxon>
        <taxon>Streptomycetaceae</taxon>
        <taxon>Streptomyces</taxon>
    </lineage>
</organism>
<feature type="region of interest" description="Disordered" evidence="1">
    <location>
        <begin position="1"/>
        <end position="57"/>
    </location>
</feature>
<gene>
    <name evidence="2" type="ORF">SCLAV_p0385</name>
</gene>